<comment type="similarity">
    <text evidence="2">Belongs to the alpha/beta interferon family.</text>
</comment>
<dbReference type="GeneTree" id="ENSGT00510000050089"/>
<dbReference type="Ensembl" id="ENSOMET00000009327.1">
    <property type="protein sequence ID" value="ENSOMEP00000004331.1"/>
    <property type="gene ID" value="ENSOMEG00000005279.1"/>
</dbReference>
<dbReference type="GO" id="GO:0006955">
    <property type="term" value="P:immune response"/>
    <property type="evidence" value="ECO:0007669"/>
    <property type="project" value="UniProtKB-ARBA"/>
</dbReference>
<keyword evidence="7" id="KW-1015">Disulfide bond</keyword>
<evidence type="ECO:0000256" key="6">
    <source>
        <dbReference type="ARBA" id="ARBA00023118"/>
    </source>
</evidence>
<organism evidence="9 10">
    <name type="scientific">Oryzias melastigma</name>
    <name type="common">Marine medaka</name>
    <dbReference type="NCBI Taxonomy" id="30732"/>
    <lineage>
        <taxon>Eukaryota</taxon>
        <taxon>Metazoa</taxon>
        <taxon>Chordata</taxon>
        <taxon>Craniata</taxon>
        <taxon>Vertebrata</taxon>
        <taxon>Euteleostomi</taxon>
        <taxon>Actinopterygii</taxon>
        <taxon>Neopterygii</taxon>
        <taxon>Teleostei</taxon>
        <taxon>Neoteleostei</taxon>
        <taxon>Acanthomorphata</taxon>
        <taxon>Ovalentaria</taxon>
        <taxon>Atherinomorphae</taxon>
        <taxon>Beloniformes</taxon>
        <taxon>Adrianichthyidae</taxon>
        <taxon>Oryziinae</taxon>
        <taxon>Oryzias</taxon>
    </lineage>
</organism>
<dbReference type="AlphaFoldDB" id="A0A3B3BFG2"/>
<dbReference type="PANTHER" id="PTHR11691:SF73">
    <property type="entry name" value="INTERFERON BETA"/>
    <property type="match status" value="1"/>
</dbReference>
<evidence type="ECO:0000256" key="7">
    <source>
        <dbReference type="ARBA" id="ARBA00023157"/>
    </source>
</evidence>
<evidence type="ECO:0000313" key="10">
    <source>
        <dbReference type="Proteomes" id="UP000261560"/>
    </source>
</evidence>
<evidence type="ECO:0000256" key="4">
    <source>
        <dbReference type="ARBA" id="ARBA00022525"/>
    </source>
</evidence>
<reference evidence="9" key="1">
    <citation type="submission" date="2025-08" db="UniProtKB">
        <authorList>
            <consortium name="Ensembl"/>
        </authorList>
    </citation>
    <scope>IDENTIFICATION</scope>
</reference>
<feature type="signal peptide" evidence="8">
    <location>
        <begin position="1"/>
        <end position="20"/>
    </location>
</feature>
<dbReference type="Pfam" id="PF00143">
    <property type="entry name" value="Interferon"/>
    <property type="match status" value="1"/>
</dbReference>
<reference evidence="9" key="2">
    <citation type="submission" date="2025-09" db="UniProtKB">
        <authorList>
            <consortium name="Ensembl"/>
        </authorList>
    </citation>
    <scope>IDENTIFICATION</scope>
</reference>
<dbReference type="OMA" id="WEMIRTE"/>
<keyword evidence="5 8" id="KW-0732">Signal</keyword>
<protein>
    <submittedName>
        <fullName evidence="9">Interferon a3-like</fullName>
    </submittedName>
</protein>
<evidence type="ECO:0000256" key="5">
    <source>
        <dbReference type="ARBA" id="ARBA00022729"/>
    </source>
</evidence>
<evidence type="ECO:0000313" key="9">
    <source>
        <dbReference type="Ensembl" id="ENSOMEP00000004331.1"/>
    </source>
</evidence>
<dbReference type="RefSeq" id="XP_024141507.1">
    <property type="nucleotide sequence ID" value="XM_024285739.2"/>
</dbReference>
<dbReference type="Proteomes" id="UP000261560">
    <property type="component" value="Unplaced"/>
</dbReference>
<comment type="subcellular location">
    <subcellularLocation>
        <location evidence="1">Secreted</location>
    </subcellularLocation>
</comment>
<dbReference type="GO" id="GO:0005125">
    <property type="term" value="F:cytokine activity"/>
    <property type="evidence" value="ECO:0007669"/>
    <property type="project" value="UniProtKB-KW"/>
</dbReference>
<feature type="chain" id="PRO_5017464199" evidence="8">
    <location>
        <begin position="21"/>
        <end position="185"/>
    </location>
</feature>
<dbReference type="PANTHER" id="PTHR11691">
    <property type="entry name" value="TYPE I INTERFERON"/>
    <property type="match status" value="1"/>
</dbReference>
<dbReference type="GO" id="GO:0043330">
    <property type="term" value="P:response to exogenous dsRNA"/>
    <property type="evidence" value="ECO:0007669"/>
    <property type="project" value="TreeGrafter"/>
</dbReference>
<evidence type="ECO:0000256" key="1">
    <source>
        <dbReference type="ARBA" id="ARBA00004613"/>
    </source>
</evidence>
<accession>A0A3B3BFG2</accession>
<dbReference type="GO" id="GO:0005615">
    <property type="term" value="C:extracellular space"/>
    <property type="evidence" value="ECO:0007669"/>
    <property type="project" value="UniProtKB-KW"/>
</dbReference>
<dbReference type="PaxDb" id="30732-ENSOMEP00000004331"/>
<keyword evidence="4" id="KW-0964">Secreted</keyword>
<evidence type="ECO:0000256" key="2">
    <source>
        <dbReference type="ARBA" id="ARBA00011033"/>
    </source>
</evidence>
<evidence type="ECO:0000256" key="8">
    <source>
        <dbReference type="SAM" id="SignalP"/>
    </source>
</evidence>
<keyword evidence="10" id="KW-1185">Reference proteome</keyword>
<dbReference type="GO" id="GO:0051607">
    <property type="term" value="P:defense response to virus"/>
    <property type="evidence" value="ECO:0007669"/>
    <property type="project" value="UniProtKB-KW"/>
</dbReference>
<dbReference type="STRING" id="30732.ENSOMEP00000004331"/>
<keyword evidence="6" id="KW-0051">Antiviral defense</keyword>
<dbReference type="KEGG" id="oml:112154638"/>
<dbReference type="InterPro" id="IPR000471">
    <property type="entry name" value="Interferon_alpha/beta/delta"/>
</dbReference>
<dbReference type="InterPro" id="IPR009079">
    <property type="entry name" value="4_helix_cytokine-like_core"/>
</dbReference>
<dbReference type="GeneID" id="112154638"/>
<dbReference type="SUPFAM" id="SSF47266">
    <property type="entry name" value="4-helical cytokines"/>
    <property type="match status" value="1"/>
</dbReference>
<dbReference type="Gene3D" id="1.20.1250.10">
    <property type="match status" value="1"/>
</dbReference>
<keyword evidence="3" id="KW-0202">Cytokine</keyword>
<name>A0A3B3BFG2_ORYME</name>
<proteinExistence type="inferred from homology"/>
<dbReference type="GO" id="GO:0005126">
    <property type="term" value="F:cytokine receptor binding"/>
    <property type="evidence" value="ECO:0007669"/>
    <property type="project" value="InterPro"/>
</dbReference>
<dbReference type="OrthoDB" id="8924072at2759"/>
<evidence type="ECO:0000256" key="3">
    <source>
        <dbReference type="ARBA" id="ARBA00022514"/>
    </source>
</evidence>
<sequence>MLHRLVFACALVALFGAGSSLRCEWMDHKFKQFSDTSLDLLGKMVINATNSTGDQEDAGEEVPFPHHLYRQVSQESAKKQVAFTVQVLKEVFVLFVEDSSFSSWQQSGLEKFLGVVNTLAERLHACVPGSLEPVHKTKLQMYFKRLLNHILKKQGYSVEAWEIIRKTTKTHLERTQRLLSALISS</sequence>